<dbReference type="Proteomes" id="UP001153387">
    <property type="component" value="Unassembled WGS sequence"/>
</dbReference>
<proteinExistence type="predicted"/>
<accession>A0A9X4QND1</accession>
<gene>
    <name evidence="1" type="ORF">OMP38_16260</name>
</gene>
<comment type="caution">
    <text evidence="1">The sequence shown here is derived from an EMBL/GenBank/DDBJ whole genome shotgun (WGS) entry which is preliminary data.</text>
</comment>
<keyword evidence="2" id="KW-1185">Reference proteome</keyword>
<dbReference type="RefSeq" id="WP_277566064.1">
    <property type="nucleotide sequence ID" value="NZ_JAPDHZ010000003.1"/>
</dbReference>
<protein>
    <submittedName>
        <fullName evidence="1">Uncharacterized protein</fullName>
    </submittedName>
</protein>
<evidence type="ECO:0000313" key="1">
    <source>
        <dbReference type="EMBL" id="MDG0792247.1"/>
    </source>
</evidence>
<name>A0A9X4QND1_9BACL</name>
<dbReference type="AlphaFoldDB" id="A0A9X4QND1"/>
<organism evidence="1 2">
    <name type="scientific">Cohnella ginsengisoli</name>
    <dbReference type="NCBI Taxonomy" id="425004"/>
    <lineage>
        <taxon>Bacteria</taxon>
        <taxon>Bacillati</taxon>
        <taxon>Bacillota</taxon>
        <taxon>Bacilli</taxon>
        <taxon>Bacillales</taxon>
        <taxon>Paenibacillaceae</taxon>
        <taxon>Cohnella</taxon>
    </lineage>
</organism>
<dbReference type="EMBL" id="JAPDHZ010000003">
    <property type="protein sequence ID" value="MDG0792247.1"/>
    <property type="molecule type" value="Genomic_DNA"/>
</dbReference>
<reference evidence="1 2" key="1">
    <citation type="submission" date="2022-10" db="EMBL/GenBank/DDBJ databases">
        <title>Comparative genomic analysis of Cohnella hashimotonis sp. nov., isolated from the International Space Station.</title>
        <authorList>
            <person name="Simpson A."/>
            <person name="Venkateswaran K."/>
        </authorList>
    </citation>
    <scope>NUCLEOTIDE SEQUENCE [LARGE SCALE GENOMIC DNA]</scope>
    <source>
        <strain evidence="1 2">DSM 18997</strain>
    </source>
</reference>
<sequence>MSTSVFIEYWQNIFSSPDPIEAMGLSAYGKELSQFQIDTAPEPYYGYLHEDIGNDVLLLLLNPGAKDERTRQKGWNDSVKDRYIRLWKKVEYDKKEEELKTTNRWRDKRLQQARGIIEGAEFLHTMEFFPFHSRKDELTEGFKRAWVNDFPLADLTFHALKDIAVNQKVKAIFSVSNDWTRLLDKHSIPLIKEVVLKKAWWQRLFVCIQIVPIQ</sequence>
<evidence type="ECO:0000313" key="2">
    <source>
        <dbReference type="Proteomes" id="UP001153387"/>
    </source>
</evidence>